<name>A0ABX8LPX2_9BACT</name>
<dbReference type="InterPro" id="IPR045061">
    <property type="entry name" value="FtsZ/CetZ"/>
</dbReference>
<dbReference type="RefSeq" id="WP_217289300.1">
    <property type="nucleotide sequence ID" value="NZ_CP077683.1"/>
</dbReference>
<dbReference type="Pfam" id="PF12327">
    <property type="entry name" value="FtsZ_C"/>
    <property type="match status" value="1"/>
</dbReference>
<dbReference type="InterPro" id="IPR024757">
    <property type="entry name" value="FtsZ_C"/>
</dbReference>
<protein>
    <recommendedName>
        <fullName evidence="3">Tubulin/FtsZ 2-layer sandwich domain-containing protein</fullName>
    </recommendedName>
</protein>
<evidence type="ECO:0000259" key="3">
    <source>
        <dbReference type="SMART" id="SM00865"/>
    </source>
</evidence>
<keyword evidence="5" id="KW-1185">Reference proteome</keyword>
<reference evidence="4 5" key="1">
    <citation type="submission" date="2021-06" db="EMBL/GenBank/DDBJ databases">
        <title>Gemonas diversity in paddy soil.</title>
        <authorList>
            <person name="Liu G."/>
        </authorList>
    </citation>
    <scope>NUCLEOTIDE SEQUENCE [LARGE SCALE GENOMIC DNA]</scope>
    <source>
        <strain evidence="4 5">RG2</strain>
    </source>
</reference>
<proteinExistence type="predicted"/>
<feature type="domain" description="Tubulin/FtsZ 2-layer sandwich" evidence="3">
    <location>
        <begin position="162"/>
        <end position="277"/>
    </location>
</feature>
<gene>
    <name evidence="4" type="ORF">KP001_09645</name>
</gene>
<dbReference type="Proteomes" id="UP000683559">
    <property type="component" value="Chromosome"/>
</dbReference>
<organism evidence="4 5">
    <name type="scientific">Geomonas subterranea</name>
    <dbReference type="NCBI Taxonomy" id="2847989"/>
    <lineage>
        <taxon>Bacteria</taxon>
        <taxon>Pseudomonadati</taxon>
        <taxon>Thermodesulfobacteriota</taxon>
        <taxon>Desulfuromonadia</taxon>
        <taxon>Geobacterales</taxon>
        <taxon>Geobacteraceae</taxon>
        <taxon>Geomonas</taxon>
    </lineage>
</organism>
<keyword evidence="2" id="KW-0342">GTP-binding</keyword>
<sequence>MILDPETDRGARVGVAAIGPGGVRITGKLGQRLPVLETLPESDSCEERDTQPMDLAFVVSGMEDETVARETVRRATLARGFPSGGFCVAVVTQSSVAPTSDVLRCLQELGQVVDALFLVSHLNLKPLYQDAPRIMTELALEELLAGSMIEDVTRLITERGLICIDYADVRAIMRDGSGDACLGVGLAGGEGGAALAAEKAVRTIREQGVDLCRQGAFLVCIKGSTNITMDDFDDASRVVHDSIHRDANIIAGLLLDDDLGANVRVLIMAKKDAEPVAPVVDERLRRFLEEK</sequence>
<keyword evidence="1" id="KW-0547">Nucleotide-binding</keyword>
<accession>A0ABX8LPX2</accession>
<dbReference type="EMBL" id="CP077683">
    <property type="protein sequence ID" value="QXE92755.1"/>
    <property type="molecule type" value="Genomic_DNA"/>
</dbReference>
<evidence type="ECO:0000256" key="2">
    <source>
        <dbReference type="ARBA" id="ARBA00023134"/>
    </source>
</evidence>
<evidence type="ECO:0000313" key="4">
    <source>
        <dbReference type="EMBL" id="QXE92755.1"/>
    </source>
</evidence>
<dbReference type="PANTHER" id="PTHR30314:SF3">
    <property type="entry name" value="MITOCHONDRIAL DIVISION PROTEIN FSZA"/>
    <property type="match status" value="1"/>
</dbReference>
<dbReference type="InterPro" id="IPR018316">
    <property type="entry name" value="Tubulin/FtsZ_2-layer-sand-dom"/>
</dbReference>
<evidence type="ECO:0000256" key="1">
    <source>
        <dbReference type="ARBA" id="ARBA00022741"/>
    </source>
</evidence>
<evidence type="ECO:0000313" key="5">
    <source>
        <dbReference type="Proteomes" id="UP000683559"/>
    </source>
</evidence>
<dbReference type="PANTHER" id="PTHR30314">
    <property type="entry name" value="CELL DIVISION PROTEIN FTSZ-RELATED"/>
    <property type="match status" value="1"/>
</dbReference>
<dbReference type="SMART" id="SM00865">
    <property type="entry name" value="Tubulin_C"/>
    <property type="match status" value="1"/>
</dbReference>